<dbReference type="GO" id="GO:0005509">
    <property type="term" value="F:calcium ion binding"/>
    <property type="evidence" value="ECO:0007669"/>
    <property type="project" value="InterPro"/>
</dbReference>
<evidence type="ECO:0000259" key="2">
    <source>
        <dbReference type="PROSITE" id="PS50222"/>
    </source>
</evidence>
<sequence>MEEIRRAAGAFYEHLPAKDKKLARKKFKAMDKSGDGQISLREYEKYLKKIKATDFTHQSLFRALDKDDNGSLDFDEAFLLFYIMESGRALICMSCKTFMAGSYFSCSQCFFKDASASTYEICCDCYGGKKFTHHGDATFCDNYTLLRQSRSLALEAPAEKRNVMLKKTAMIVGGAAVLIGCNIM</sequence>
<dbReference type="Pfam" id="PF13499">
    <property type="entry name" value="EF-hand_7"/>
    <property type="match status" value="1"/>
</dbReference>
<comment type="caution">
    <text evidence="3">The sequence shown here is derived from an EMBL/GenBank/DDBJ whole genome shotgun (WGS) entry which is preliminary data.</text>
</comment>
<gene>
    <name evidence="3" type="ORF">DKX38_029122</name>
</gene>
<feature type="domain" description="EF-hand" evidence="2">
    <location>
        <begin position="18"/>
        <end position="53"/>
    </location>
</feature>
<dbReference type="SMART" id="SM00054">
    <property type="entry name" value="EFh"/>
    <property type="match status" value="2"/>
</dbReference>
<keyword evidence="1" id="KW-0106">Calcium</keyword>
<dbReference type="Proteomes" id="UP000326939">
    <property type="component" value="Chromosome 19"/>
</dbReference>
<dbReference type="EMBL" id="VDCV01000019">
    <property type="protein sequence ID" value="KAB5512094.1"/>
    <property type="molecule type" value="Genomic_DNA"/>
</dbReference>
<evidence type="ECO:0000313" key="3">
    <source>
        <dbReference type="EMBL" id="KAB5512094.1"/>
    </source>
</evidence>
<organism evidence="3 4">
    <name type="scientific">Salix brachista</name>
    <dbReference type="NCBI Taxonomy" id="2182728"/>
    <lineage>
        <taxon>Eukaryota</taxon>
        <taxon>Viridiplantae</taxon>
        <taxon>Streptophyta</taxon>
        <taxon>Embryophyta</taxon>
        <taxon>Tracheophyta</taxon>
        <taxon>Spermatophyta</taxon>
        <taxon>Magnoliopsida</taxon>
        <taxon>eudicotyledons</taxon>
        <taxon>Gunneridae</taxon>
        <taxon>Pentapetalae</taxon>
        <taxon>rosids</taxon>
        <taxon>fabids</taxon>
        <taxon>Malpighiales</taxon>
        <taxon>Salicaceae</taxon>
        <taxon>Saliceae</taxon>
        <taxon>Salix</taxon>
    </lineage>
</organism>
<dbReference type="InterPro" id="IPR002048">
    <property type="entry name" value="EF_hand_dom"/>
</dbReference>
<feature type="domain" description="EF-hand" evidence="2">
    <location>
        <begin position="58"/>
        <end position="87"/>
    </location>
</feature>
<dbReference type="InterPro" id="IPR018247">
    <property type="entry name" value="EF_Hand_1_Ca_BS"/>
</dbReference>
<evidence type="ECO:0000256" key="1">
    <source>
        <dbReference type="ARBA" id="ARBA00022837"/>
    </source>
</evidence>
<dbReference type="AlphaFoldDB" id="A0A5N5J2T1"/>
<keyword evidence="4" id="KW-1185">Reference proteome</keyword>
<dbReference type="SUPFAM" id="SSF47473">
    <property type="entry name" value="EF-hand"/>
    <property type="match status" value="1"/>
</dbReference>
<name>A0A5N5J2T1_9ROSI</name>
<dbReference type="PROSITE" id="PS50222">
    <property type="entry name" value="EF_HAND_2"/>
    <property type="match status" value="2"/>
</dbReference>
<evidence type="ECO:0000313" key="4">
    <source>
        <dbReference type="Proteomes" id="UP000326939"/>
    </source>
</evidence>
<dbReference type="Gene3D" id="1.10.238.10">
    <property type="entry name" value="EF-hand"/>
    <property type="match status" value="1"/>
</dbReference>
<proteinExistence type="predicted"/>
<dbReference type="InterPro" id="IPR011992">
    <property type="entry name" value="EF-hand-dom_pair"/>
</dbReference>
<protein>
    <recommendedName>
        <fullName evidence="2">EF-hand domain-containing protein</fullName>
    </recommendedName>
</protein>
<dbReference type="PROSITE" id="PS00018">
    <property type="entry name" value="EF_HAND_1"/>
    <property type="match status" value="1"/>
</dbReference>
<accession>A0A5N5J2T1</accession>
<reference evidence="4" key="1">
    <citation type="journal article" date="2019" name="Gigascience">
        <title>De novo genome assembly of the endangered Acer yangbiense, a plant species with extremely small populations endemic to Yunnan Province, China.</title>
        <authorList>
            <person name="Yang J."/>
            <person name="Wariss H.M."/>
            <person name="Tao L."/>
            <person name="Zhang R."/>
            <person name="Yun Q."/>
            <person name="Hollingsworth P."/>
            <person name="Dao Z."/>
            <person name="Luo G."/>
            <person name="Guo H."/>
            <person name="Ma Y."/>
            <person name="Sun W."/>
        </authorList>
    </citation>
    <scope>NUCLEOTIDE SEQUENCE [LARGE SCALE GENOMIC DNA]</scope>
    <source>
        <strain evidence="4">cv. br00</strain>
    </source>
</reference>